<protein>
    <submittedName>
        <fullName evidence="1">UvrD-like helicase, ATP-binding domain, P-loop containing nucleoside triphosphate hydrolase</fullName>
    </submittedName>
</protein>
<sequence>EAVNDCQDSKMSVLQQLFVIVSPKLCYAVKQHVSHLTSISSNGNSSAVNNLDDMDVITSECNDIPDTFTHIPIKSYPLVITFEKFLMMLDGSLGNSFFERFLKASEGSHDNLISSRSVALQTFIRLREVTFDRFCSVYWPHFNSKLTKKLNCSRVFTEIISHIKGGMQAGECSNGRLSCEGYCLLAKSRSSTLTKEKREIIYTLFQAYEKVKTERDEFDLGDLVNDIHHRLNNGTYGGDQMDFV</sequence>
<feature type="non-terminal residue" evidence="1">
    <location>
        <position position="1"/>
    </location>
</feature>
<dbReference type="EMBL" id="BKCJ011092514">
    <property type="protein sequence ID" value="GFC84027.1"/>
    <property type="molecule type" value="Genomic_DNA"/>
</dbReference>
<dbReference type="GO" id="GO:0004386">
    <property type="term" value="F:helicase activity"/>
    <property type="evidence" value="ECO:0007669"/>
    <property type="project" value="UniProtKB-KW"/>
</dbReference>
<proteinExistence type="predicted"/>
<keyword evidence="1" id="KW-0547">Nucleotide-binding</keyword>
<dbReference type="GO" id="GO:0016787">
    <property type="term" value="F:hydrolase activity"/>
    <property type="evidence" value="ECO:0007669"/>
    <property type="project" value="UniProtKB-KW"/>
</dbReference>
<organism evidence="1">
    <name type="scientific">Tanacetum cinerariifolium</name>
    <name type="common">Dalmatian daisy</name>
    <name type="synonym">Chrysanthemum cinerariifolium</name>
    <dbReference type="NCBI Taxonomy" id="118510"/>
    <lineage>
        <taxon>Eukaryota</taxon>
        <taxon>Viridiplantae</taxon>
        <taxon>Streptophyta</taxon>
        <taxon>Embryophyta</taxon>
        <taxon>Tracheophyta</taxon>
        <taxon>Spermatophyta</taxon>
        <taxon>Magnoliopsida</taxon>
        <taxon>eudicotyledons</taxon>
        <taxon>Gunneridae</taxon>
        <taxon>Pentapetalae</taxon>
        <taxon>asterids</taxon>
        <taxon>campanulids</taxon>
        <taxon>Asterales</taxon>
        <taxon>Asteraceae</taxon>
        <taxon>Asteroideae</taxon>
        <taxon>Anthemideae</taxon>
        <taxon>Anthemidinae</taxon>
        <taxon>Tanacetum</taxon>
    </lineage>
</organism>
<evidence type="ECO:0000313" key="1">
    <source>
        <dbReference type="EMBL" id="GFC84027.1"/>
    </source>
</evidence>
<keyword evidence="1" id="KW-0067">ATP-binding</keyword>
<dbReference type="PANTHER" id="PTHR21529:SF4">
    <property type="entry name" value="TPR AND ANKYRIN REPEAT-CONTAINING PROTEIN 1"/>
    <property type="match status" value="1"/>
</dbReference>
<feature type="non-terminal residue" evidence="1">
    <location>
        <position position="244"/>
    </location>
</feature>
<dbReference type="InterPro" id="IPR039904">
    <property type="entry name" value="TRANK1"/>
</dbReference>
<name>A0A699RG35_TANCI</name>
<dbReference type="GO" id="GO:0005524">
    <property type="term" value="F:ATP binding"/>
    <property type="evidence" value="ECO:0007669"/>
    <property type="project" value="UniProtKB-KW"/>
</dbReference>
<keyword evidence="1" id="KW-0347">Helicase</keyword>
<dbReference type="PANTHER" id="PTHR21529">
    <property type="entry name" value="MAMMARY TURMOR VIRUS RECEPTOR HOMOLOG 1, 2 MTVR1, 2"/>
    <property type="match status" value="1"/>
</dbReference>
<gene>
    <name evidence="1" type="ORF">Tci_855997</name>
</gene>
<keyword evidence="1" id="KW-0378">Hydrolase</keyword>
<comment type="caution">
    <text evidence="1">The sequence shown here is derived from an EMBL/GenBank/DDBJ whole genome shotgun (WGS) entry which is preliminary data.</text>
</comment>
<accession>A0A699RG35</accession>
<reference evidence="1" key="1">
    <citation type="journal article" date="2019" name="Sci. Rep.">
        <title>Draft genome of Tanacetum cinerariifolium, the natural source of mosquito coil.</title>
        <authorList>
            <person name="Yamashiro T."/>
            <person name="Shiraishi A."/>
            <person name="Satake H."/>
            <person name="Nakayama K."/>
        </authorList>
    </citation>
    <scope>NUCLEOTIDE SEQUENCE</scope>
</reference>
<dbReference type="AlphaFoldDB" id="A0A699RG35"/>